<reference evidence="1 2" key="1">
    <citation type="submission" date="2015-09" db="EMBL/GenBank/DDBJ databases">
        <authorList>
            <consortium name="Pathogen Informatics"/>
        </authorList>
    </citation>
    <scope>NUCLEOTIDE SEQUENCE [LARGE SCALE GENOMIC DNA]</scope>
    <source>
        <strain evidence="1 2">2789STDY5834946</strain>
    </source>
</reference>
<evidence type="ECO:0000313" key="1">
    <source>
        <dbReference type="EMBL" id="CUQ04613.1"/>
    </source>
</evidence>
<gene>
    <name evidence="1" type="ORF">ERS852558_01671</name>
</gene>
<evidence type="ECO:0000313" key="2">
    <source>
        <dbReference type="Proteomes" id="UP000095725"/>
    </source>
</evidence>
<protein>
    <submittedName>
        <fullName evidence="1">Uncharacterized protein</fullName>
    </submittedName>
</protein>
<dbReference type="RefSeq" id="WP_032854334.1">
    <property type="nucleotide sequence ID" value="NZ_CAXSUM010000022.1"/>
</dbReference>
<dbReference type="AlphaFoldDB" id="A0A174T3S1"/>
<dbReference type="Proteomes" id="UP000095725">
    <property type="component" value="Unassembled WGS sequence"/>
</dbReference>
<organism evidence="1 2">
    <name type="scientific">Bacteroides caccae</name>
    <dbReference type="NCBI Taxonomy" id="47678"/>
    <lineage>
        <taxon>Bacteria</taxon>
        <taxon>Pseudomonadati</taxon>
        <taxon>Bacteroidota</taxon>
        <taxon>Bacteroidia</taxon>
        <taxon>Bacteroidales</taxon>
        <taxon>Bacteroidaceae</taxon>
        <taxon>Bacteroides</taxon>
    </lineage>
</organism>
<name>A0A174T3S1_9BACE</name>
<proteinExistence type="predicted"/>
<dbReference type="EMBL" id="CZBL01000005">
    <property type="protein sequence ID" value="CUQ04613.1"/>
    <property type="molecule type" value="Genomic_DNA"/>
</dbReference>
<accession>A0A174T3S1</accession>
<sequence>MKREFKSGEVVLEVYDASLRIVMDRLLPPYKDNGDCSYTINIAGNENFGGGFPREYVEKQVDEYLDTIRDFIIEGLISKGNNHKSDK</sequence>